<name>A0ABQ5UJM0_9HYPH</name>
<evidence type="ECO:0000313" key="2">
    <source>
        <dbReference type="EMBL" id="GLQ11818.1"/>
    </source>
</evidence>
<feature type="transmembrane region" description="Helical" evidence="1">
    <location>
        <begin position="90"/>
        <end position="108"/>
    </location>
</feature>
<protein>
    <submittedName>
        <fullName evidence="2">Uncharacterized protein</fullName>
    </submittedName>
</protein>
<dbReference type="InterPro" id="IPR038330">
    <property type="entry name" value="TspO/MBR-related_sf"/>
</dbReference>
<gene>
    <name evidence="2" type="ORF">GCM10007913_37500</name>
</gene>
<feature type="transmembrane region" description="Helical" evidence="1">
    <location>
        <begin position="57"/>
        <end position="78"/>
    </location>
</feature>
<feature type="transmembrane region" description="Helical" evidence="1">
    <location>
        <begin position="139"/>
        <end position="163"/>
    </location>
</feature>
<accession>A0ABQ5UJM0</accession>
<keyword evidence="1" id="KW-1133">Transmembrane helix</keyword>
<organism evidence="2 3">
    <name type="scientific">Devosia yakushimensis</name>
    <dbReference type="NCBI Taxonomy" id="470028"/>
    <lineage>
        <taxon>Bacteria</taxon>
        <taxon>Pseudomonadati</taxon>
        <taxon>Pseudomonadota</taxon>
        <taxon>Alphaproteobacteria</taxon>
        <taxon>Hyphomicrobiales</taxon>
        <taxon>Devosiaceae</taxon>
        <taxon>Devosia</taxon>
    </lineage>
</organism>
<keyword evidence="1" id="KW-0812">Transmembrane</keyword>
<sequence length="177" mass="18072">MAAKAIAIPQVSALDADWHDLLSLMVSAALPLALFILANGAAHLAGTQALFFAPFGMPSWLGAVLHLGALPLFGAARWVVAGKGRAGRNAAWWVSGLMAGTIAFPFLVAPLDSLTLSAIAMALLIVGLASIARVARVSALAALLMAPGLLWMGFSALIGLSFAGGWSPPFGLTNGQN</sequence>
<dbReference type="RefSeq" id="WP_284393477.1">
    <property type="nucleotide sequence ID" value="NZ_BSNG01000003.1"/>
</dbReference>
<evidence type="ECO:0000256" key="1">
    <source>
        <dbReference type="SAM" id="Phobius"/>
    </source>
</evidence>
<keyword evidence="3" id="KW-1185">Reference proteome</keyword>
<evidence type="ECO:0000313" key="3">
    <source>
        <dbReference type="Proteomes" id="UP001161406"/>
    </source>
</evidence>
<dbReference type="Proteomes" id="UP001161406">
    <property type="component" value="Unassembled WGS sequence"/>
</dbReference>
<dbReference type="Gene3D" id="1.20.1260.100">
    <property type="entry name" value="TspO/MBR protein"/>
    <property type="match status" value="1"/>
</dbReference>
<feature type="transmembrane region" description="Helical" evidence="1">
    <location>
        <begin position="21"/>
        <end position="45"/>
    </location>
</feature>
<keyword evidence="1" id="KW-0472">Membrane</keyword>
<reference evidence="2" key="1">
    <citation type="journal article" date="2014" name="Int. J. Syst. Evol. Microbiol.">
        <title>Complete genome of a new Firmicutes species belonging to the dominant human colonic microbiota ('Ruminococcus bicirculans') reveals two chromosomes and a selective capacity to utilize plant glucans.</title>
        <authorList>
            <consortium name="NISC Comparative Sequencing Program"/>
            <person name="Wegmann U."/>
            <person name="Louis P."/>
            <person name="Goesmann A."/>
            <person name="Henrissat B."/>
            <person name="Duncan S.H."/>
            <person name="Flint H.J."/>
        </authorList>
    </citation>
    <scope>NUCLEOTIDE SEQUENCE</scope>
    <source>
        <strain evidence="2">NBRC 103855</strain>
    </source>
</reference>
<proteinExistence type="predicted"/>
<reference evidence="2" key="2">
    <citation type="submission" date="2023-01" db="EMBL/GenBank/DDBJ databases">
        <title>Draft genome sequence of Devosia yakushimensis strain NBRC 103855.</title>
        <authorList>
            <person name="Sun Q."/>
            <person name="Mori K."/>
        </authorList>
    </citation>
    <scope>NUCLEOTIDE SEQUENCE</scope>
    <source>
        <strain evidence="2">NBRC 103855</strain>
    </source>
</reference>
<comment type="caution">
    <text evidence="2">The sequence shown here is derived from an EMBL/GenBank/DDBJ whole genome shotgun (WGS) entry which is preliminary data.</text>
</comment>
<feature type="transmembrane region" description="Helical" evidence="1">
    <location>
        <begin position="114"/>
        <end position="132"/>
    </location>
</feature>
<dbReference type="EMBL" id="BSNG01000003">
    <property type="protein sequence ID" value="GLQ11818.1"/>
    <property type="molecule type" value="Genomic_DNA"/>
</dbReference>